<protein>
    <recommendedName>
        <fullName evidence="4">Thioesterase domain-containing protein</fullName>
    </recommendedName>
</protein>
<gene>
    <name evidence="2" type="ORF">LOC62_04G005884</name>
</gene>
<organism evidence="2 3">
    <name type="scientific">Vanrija pseudolonga</name>
    <dbReference type="NCBI Taxonomy" id="143232"/>
    <lineage>
        <taxon>Eukaryota</taxon>
        <taxon>Fungi</taxon>
        <taxon>Dikarya</taxon>
        <taxon>Basidiomycota</taxon>
        <taxon>Agaricomycotina</taxon>
        <taxon>Tremellomycetes</taxon>
        <taxon>Trichosporonales</taxon>
        <taxon>Trichosporonaceae</taxon>
        <taxon>Vanrija</taxon>
    </lineage>
</organism>
<accession>A0AAF1BLM9</accession>
<evidence type="ECO:0000313" key="2">
    <source>
        <dbReference type="EMBL" id="WOO82395.1"/>
    </source>
</evidence>
<feature type="region of interest" description="Disordered" evidence="1">
    <location>
        <begin position="1"/>
        <end position="22"/>
    </location>
</feature>
<dbReference type="GO" id="GO:0047617">
    <property type="term" value="F:fatty acyl-CoA hydrolase activity"/>
    <property type="evidence" value="ECO:0007669"/>
    <property type="project" value="TreeGrafter"/>
</dbReference>
<dbReference type="PANTHER" id="PTHR31793">
    <property type="entry name" value="4-HYDROXYBENZOYL-COA THIOESTERASE FAMILY MEMBER"/>
    <property type="match status" value="1"/>
</dbReference>
<dbReference type="InterPro" id="IPR050563">
    <property type="entry name" value="4-hydroxybenzoyl-CoA_TE"/>
</dbReference>
<dbReference type="PANTHER" id="PTHR31793:SF39">
    <property type="entry name" value="THIOESTERASE_THIOL ESTER DEHYDRASE-ISOMERASE"/>
    <property type="match status" value="1"/>
</dbReference>
<dbReference type="Gene3D" id="3.10.129.10">
    <property type="entry name" value="Hotdog Thioesterase"/>
    <property type="match status" value="1"/>
</dbReference>
<evidence type="ECO:0008006" key="4">
    <source>
        <dbReference type="Google" id="ProtNLM"/>
    </source>
</evidence>
<dbReference type="EMBL" id="CP086717">
    <property type="protein sequence ID" value="WOO82395.1"/>
    <property type="molecule type" value="Genomic_DNA"/>
</dbReference>
<dbReference type="RefSeq" id="XP_062628427.1">
    <property type="nucleotide sequence ID" value="XM_062772443.1"/>
</dbReference>
<dbReference type="Proteomes" id="UP000827549">
    <property type="component" value="Chromosome 4"/>
</dbReference>
<proteinExistence type="predicted"/>
<dbReference type="CDD" id="cd00586">
    <property type="entry name" value="4HBT"/>
    <property type="match status" value="1"/>
</dbReference>
<dbReference type="AlphaFoldDB" id="A0AAF1BLM9"/>
<sequence length="258" mass="29299">MLKTALQRLPSRGLHTTTPATTDAAQAKLQDLMTKFKDPKSPFYLAQQHGEVGPASPDDHTVARPLAGQEKRAEGWARPAPSYPDRTPLQPHMNPDYDRARATANEWFDSNGFDPEGRVEIPVLWGDQDMFKHVNNVNYLKWMEAQRLRWFENLGADIGTDTAKDWTGGTGTGIILKDQYIRYRHAVTWPDAVLWAVKPHGINQERGEFKLAHAAWSLKDNRLCATTDSTIVLFDHDNTRRGKMTDKVKEVLDRRAKL</sequence>
<dbReference type="GeneID" id="87809112"/>
<dbReference type="InterPro" id="IPR029069">
    <property type="entry name" value="HotDog_dom_sf"/>
</dbReference>
<evidence type="ECO:0000256" key="1">
    <source>
        <dbReference type="SAM" id="MobiDB-lite"/>
    </source>
</evidence>
<dbReference type="SUPFAM" id="SSF54637">
    <property type="entry name" value="Thioesterase/thiol ester dehydrase-isomerase"/>
    <property type="match status" value="1"/>
</dbReference>
<feature type="region of interest" description="Disordered" evidence="1">
    <location>
        <begin position="67"/>
        <end position="97"/>
    </location>
</feature>
<dbReference type="Pfam" id="PF13279">
    <property type="entry name" value="4HBT_2"/>
    <property type="match status" value="1"/>
</dbReference>
<reference evidence="2" key="1">
    <citation type="submission" date="2023-10" db="EMBL/GenBank/DDBJ databases">
        <authorList>
            <person name="Noh H."/>
        </authorList>
    </citation>
    <scope>NUCLEOTIDE SEQUENCE</scope>
    <source>
        <strain evidence="2">DUCC4014</strain>
    </source>
</reference>
<keyword evidence="3" id="KW-1185">Reference proteome</keyword>
<evidence type="ECO:0000313" key="3">
    <source>
        <dbReference type="Proteomes" id="UP000827549"/>
    </source>
</evidence>
<name>A0AAF1BLM9_9TREE</name>